<evidence type="ECO:0000313" key="2">
    <source>
        <dbReference type="Proteomes" id="UP000092154"/>
    </source>
</evidence>
<proteinExistence type="predicted"/>
<protein>
    <submittedName>
        <fullName evidence="1">Uncharacterized protein</fullName>
    </submittedName>
</protein>
<gene>
    <name evidence="1" type="ORF">K503DRAFT_773559</name>
</gene>
<dbReference type="InParanoid" id="A0A1B7MS57"/>
<evidence type="ECO:0000313" key="1">
    <source>
        <dbReference type="EMBL" id="OAX35387.1"/>
    </source>
</evidence>
<name>A0A1B7MS57_9AGAM</name>
<sequence length="61" mass="7072">MFVLPIDPGFKLRRRAAPYLQPNLLNIHGSRCPQLSCLLDYHLYPHQMILILLRVPVSTCQ</sequence>
<keyword evidence="2" id="KW-1185">Reference proteome</keyword>
<accession>A0A1B7MS57</accession>
<dbReference type="EMBL" id="KV448506">
    <property type="protein sequence ID" value="OAX35387.1"/>
    <property type="molecule type" value="Genomic_DNA"/>
</dbReference>
<dbReference type="AlphaFoldDB" id="A0A1B7MS57"/>
<reference evidence="1 2" key="1">
    <citation type="submission" date="2016-06" db="EMBL/GenBank/DDBJ databases">
        <title>Comparative genomics of the ectomycorrhizal sister species Rhizopogon vinicolor and Rhizopogon vesiculosus (Basidiomycota: Boletales) reveals a divergence of the mating type B locus.</title>
        <authorList>
            <consortium name="DOE Joint Genome Institute"/>
            <person name="Mujic A.B."/>
            <person name="Kuo A."/>
            <person name="Tritt A."/>
            <person name="Lipzen A."/>
            <person name="Chen C."/>
            <person name="Johnson J."/>
            <person name="Sharma A."/>
            <person name="Barry K."/>
            <person name="Grigoriev I.V."/>
            <person name="Spatafora J.W."/>
        </authorList>
    </citation>
    <scope>NUCLEOTIDE SEQUENCE [LARGE SCALE GENOMIC DNA]</scope>
    <source>
        <strain evidence="1 2">AM-OR11-026</strain>
    </source>
</reference>
<dbReference type="Proteomes" id="UP000092154">
    <property type="component" value="Unassembled WGS sequence"/>
</dbReference>
<organism evidence="1 2">
    <name type="scientific">Rhizopogon vinicolor AM-OR11-026</name>
    <dbReference type="NCBI Taxonomy" id="1314800"/>
    <lineage>
        <taxon>Eukaryota</taxon>
        <taxon>Fungi</taxon>
        <taxon>Dikarya</taxon>
        <taxon>Basidiomycota</taxon>
        <taxon>Agaricomycotina</taxon>
        <taxon>Agaricomycetes</taxon>
        <taxon>Agaricomycetidae</taxon>
        <taxon>Boletales</taxon>
        <taxon>Suillineae</taxon>
        <taxon>Rhizopogonaceae</taxon>
        <taxon>Rhizopogon</taxon>
    </lineage>
</organism>